<evidence type="ECO:0000256" key="4">
    <source>
        <dbReference type="ARBA" id="ARBA00023306"/>
    </source>
</evidence>
<evidence type="ECO:0000259" key="7">
    <source>
        <dbReference type="SMART" id="SM01332"/>
    </source>
</evidence>
<dbReference type="Gene3D" id="1.10.472.10">
    <property type="entry name" value="Cyclin-like"/>
    <property type="match status" value="2"/>
</dbReference>
<keyword evidence="8" id="KW-1185">Reference proteome</keyword>
<keyword evidence="2" id="KW-0132">Cell division</keyword>
<reference evidence="9" key="1">
    <citation type="submission" date="2022-11" db="UniProtKB">
        <authorList>
            <consortium name="WormBaseParasite"/>
        </authorList>
    </citation>
    <scope>IDENTIFICATION</scope>
</reference>
<organism evidence="8 9">
    <name type="scientific">Ditylenchus dipsaci</name>
    <dbReference type="NCBI Taxonomy" id="166011"/>
    <lineage>
        <taxon>Eukaryota</taxon>
        <taxon>Metazoa</taxon>
        <taxon>Ecdysozoa</taxon>
        <taxon>Nematoda</taxon>
        <taxon>Chromadorea</taxon>
        <taxon>Rhabditida</taxon>
        <taxon>Tylenchina</taxon>
        <taxon>Tylenchomorpha</taxon>
        <taxon>Sphaerularioidea</taxon>
        <taxon>Anguinidae</taxon>
        <taxon>Anguininae</taxon>
        <taxon>Ditylenchus</taxon>
    </lineage>
</organism>
<protein>
    <submittedName>
        <fullName evidence="9">G2/mitotic-specific cyclin-B3</fullName>
    </submittedName>
</protein>
<feature type="domain" description="Cyclin-like" evidence="6">
    <location>
        <begin position="114"/>
        <end position="199"/>
    </location>
</feature>
<dbReference type="InterPro" id="IPR006671">
    <property type="entry name" value="Cyclin_N"/>
</dbReference>
<dbReference type="FunFam" id="1.10.472.10:FF:000005">
    <property type="entry name" value="G2/mitotic-specific cyclin B"/>
    <property type="match status" value="1"/>
</dbReference>
<sequence>MAFNMVLRKRNLNVDIAEPPQVKNGSSKRKSGHGFLEGLEHRSKKIQLEKRCELEDPAPDVDYDKETNGDVNAVAEYAQDIFNYYKYREKFFKVQDYFLHQPFINRESRAILVNWLVELQETFELNHETLYLAVKMLDLYLDRSPAVQANRLQLIACASVFISSKYDERSPPTIEDFLYVSENNFQRDGLLVEERRFFRTVGLDLGMPISYRFLRRYARVCKVDMAMLTLARYILETSLMFFEFCRVSESLIAVACFLLALRMKDMDWTLTLQKYSGYKKEQVEPLVYALNHMIVKRESTYAHLNAIFKKYSHKVFLFVAETKSLPDIYPLSDPILPPMELLCQSV</sequence>
<keyword evidence="3 5" id="KW-0195">Cyclin</keyword>
<dbReference type="GO" id="GO:0051301">
    <property type="term" value="P:cell division"/>
    <property type="evidence" value="ECO:0007669"/>
    <property type="project" value="UniProtKB-KW"/>
</dbReference>
<feature type="domain" description="Cyclin C-terminal" evidence="7">
    <location>
        <begin position="208"/>
        <end position="325"/>
    </location>
</feature>
<dbReference type="SMART" id="SM00385">
    <property type="entry name" value="CYCLIN"/>
    <property type="match status" value="2"/>
</dbReference>
<name>A0A915E662_9BILA</name>
<evidence type="ECO:0000256" key="5">
    <source>
        <dbReference type="RuleBase" id="RU000383"/>
    </source>
</evidence>
<dbReference type="PANTHER" id="PTHR10177">
    <property type="entry name" value="CYCLINS"/>
    <property type="match status" value="1"/>
</dbReference>
<dbReference type="PIRSF" id="PIRSF001771">
    <property type="entry name" value="Cyclin_A_B_D_E"/>
    <property type="match status" value="1"/>
</dbReference>
<comment type="similarity">
    <text evidence="1">Belongs to the cyclin family. Cyclin AB subfamily.</text>
</comment>
<dbReference type="Pfam" id="PF00134">
    <property type="entry name" value="Cyclin_N"/>
    <property type="match status" value="1"/>
</dbReference>
<dbReference type="InterPro" id="IPR039361">
    <property type="entry name" value="Cyclin"/>
</dbReference>
<proteinExistence type="inferred from homology"/>
<dbReference type="SMART" id="SM01332">
    <property type="entry name" value="Cyclin_C"/>
    <property type="match status" value="1"/>
</dbReference>
<dbReference type="InterPro" id="IPR013763">
    <property type="entry name" value="Cyclin-like_dom"/>
</dbReference>
<dbReference type="AlphaFoldDB" id="A0A915E662"/>
<evidence type="ECO:0000256" key="3">
    <source>
        <dbReference type="ARBA" id="ARBA00023127"/>
    </source>
</evidence>
<dbReference type="Proteomes" id="UP000887574">
    <property type="component" value="Unplaced"/>
</dbReference>
<evidence type="ECO:0000256" key="1">
    <source>
        <dbReference type="ARBA" id="ARBA00006955"/>
    </source>
</evidence>
<dbReference type="InterPro" id="IPR046965">
    <property type="entry name" value="Cyclin_A/B-like"/>
</dbReference>
<dbReference type="SUPFAM" id="SSF47954">
    <property type="entry name" value="Cyclin-like"/>
    <property type="match status" value="2"/>
</dbReference>
<feature type="domain" description="Cyclin-like" evidence="6">
    <location>
        <begin position="212"/>
        <end position="295"/>
    </location>
</feature>
<dbReference type="Pfam" id="PF02984">
    <property type="entry name" value="Cyclin_C"/>
    <property type="match status" value="1"/>
</dbReference>
<dbReference type="GO" id="GO:0044772">
    <property type="term" value="P:mitotic cell cycle phase transition"/>
    <property type="evidence" value="ECO:0007669"/>
    <property type="project" value="InterPro"/>
</dbReference>
<evidence type="ECO:0000313" key="8">
    <source>
        <dbReference type="Proteomes" id="UP000887574"/>
    </source>
</evidence>
<dbReference type="WBParaSite" id="jg2750">
    <property type="protein sequence ID" value="jg2750"/>
    <property type="gene ID" value="jg2750"/>
</dbReference>
<evidence type="ECO:0000313" key="9">
    <source>
        <dbReference type="WBParaSite" id="jg2750"/>
    </source>
</evidence>
<evidence type="ECO:0000256" key="2">
    <source>
        <dbReference type="ARBA" id="ARBA00022618"/>
    </source>
</evidence>
<accession>A0A915E662</accession>
<dbReference type="InterPro" id="IPR004367">
    <property type="entry name" value="Cyclin_C-dom"/>
</dbReference>
<dbReference type="GO" id="GO:0016538">
    <property type="term" value="F:cyclin-dependent protein serine/threonine kinase regulator activity"/>
    <property type="evidence" value="ECO:0007669"/>
    <property type="project" value="InterPro"/>
</dbReference>
<dbReference type="InterPro" id="IPR036915">
    <property type="entry name" value="Cyclin-like_sf"/>
</dbReference>
<keyword evidence="4" id="KW-0131">Cell cycle</keyword>
<evidence type="ECO:0000259" key="6">
    <source>
        <dbReference type="SMART" id="SM00385"/>
    </source>
</evidence>